<dbReference type="InterPro" id="IPR009061">
    <property type="entry name" value="DNA-bd_dom_put_sf"/>
</dbReference>
<proteinExistence type="predicted"/>
<sequence>MSKGPVDAPQKYLRTKEAAPIVGLCARTMEKHRTYGTGPKYRKVGGRVLYDIDDLHAWIALGARTSTSDANATYVPPAKQHAARAPAYVGRRDRTS</sequence>
<dbReference type="SUPFAM" id="SSF46955">
    <property type="entry name" value="Putative DNA-binding domain"/>
    <property type="match status" value="1"/>
</dbReference>
<reference evidence="2 3" key="1">
    <citation type="submission" date="2016-10" db="EMBL/GenBank/DDBJ databases">
        <authorList>
            <person name="de Groot N.N."/>
        </authorList>
    </citation>
    <scope>NUCLEOTIDE SEQUENCE [LARGE SCALE GENOMIC DNA]</scope>
    <source>
        <strain evidence="2 3">CGMCC 1.12097</strain>
    </source>
</reference>
<protein>
    <submittedName>
        <fullName evidence="2">Transcriptional regulator, AlpA family</fullName>
    </submittedName>
</protein>
<dbReference type="OrthoDB" id="9806994at2"/>
<evidence type="ECO:0000313" key="3">
    <source>
        <dbReference type="Proteomes" id="UP000198588"/>
    </source>
</evidence>
<dbReference type="Pfam" id="PF12728">
    <property type="entry name" value="HTH_17"/>
    <property type="match status" value="1"/>
</dbReference>
<dbReference type="AlphaFoldDB" id="A0A1G5WKP7"/>
<evidence type="ECO:0000259" key="1">
    <source>
        <dbReference type="Pfam" id="PF12728"/>
    </source>
</evidence>
<feature type="domain" description="Helix-turn-helix" evidence="1">
    <location>
        <begin position="12"/>
        <end position="60"/>
    </location>
</feature>
<dbReference type="InterPro" id="IPR041657">
    <property type="entry name" value="HTH_17"/>
</dbReference>
<evidence type="ECO:0000313" key="2">
    <source>
        <dbReference type="EMBL" id="SDA58484.1"/>
    </source>
</evidence>
<dbReference type="Proteomes" id="UP000198588">
    <property type="component" value="Unassembled WGS sequence"/>
</dbReference>
<organism evidence="2 3">
    <name type="scientific">Mesorhizobium qingshengii</name>
    <dbReference type="NCBI Taxonomy" id="1165689"/>
    <lineage>
        <taxon>Bacteria</taxon>
        <taxon>Pseudomonadati</taxon>
        <taxon>Pseudomonadota</taxon>
        <taxon>Alphaproteobacteria</taxon>
        <taxon>Hyphomicrobiales</taxon>
        <taxon>Phyllobacteriaceae</taxon>
        <taxon>Mesorhizobium</taxon>
    </lineage>
</organism>
<name>A0A1G5WKP7_9HYPH</name>
<dbReference type="STRING" id="1165689.SAMN02927914_01409"/>
<dbReference type="EMBL" id="FMXM01000004">
    <property type="protein sequence ID" value="SDA58484.1"/>
    <property type="molecule type" value="Genomic_DNA"/>
</dbReference>
<dbReference type="RefSeq" id="WP_091576320.1">
    <property type="nucleotide sequence ID" value="NZ_FMXM01000004.1"/>
</dbReference>
<accession>A0A1G5WKP7</accession>
<gene>
    <name evidence="2" type="ORF">SAMN02927914_01409</name>
</gene>